<feature type="region of interest" description="Disordered" evidence="1">
    <location>
        <begin position="1"/>
        <end position="85"/>
    </location>
</feature>
<dbReference type="KEGG" id="hut:Huta_0984"/>
<evidence type="ECO:0000313" key="3">
    <source>
        <dbReference type="Proteomes" id="UP000002071"/>
    </source>
</evidence>
<feature type="compositionally biased region" description="Basic and acidic residues" evidence="1">
    <location>
        <begin position="131"/>
        <end position="147"/>
    </location>
</feature>
<feature type="compositionally biased region" description="Basic and acidic residues" evidence="1">
    <location>
        <begin position="1"/>
        <end position="10"/>
    </location>
</feature>
<dbReference type="Proteomes" id="UP000002071">
    <property type="component" value="Chromosome"/>
</dbReference>
<dbReference type="AlphaFoldDB" id="C7NV83"/>
<sequence length="212" mass="23348">MACENRRFSGDQKTASSGKMKGRGTRGGCEAVAPPRMETATPSPCRHGLRRSATPTSLSGNPGDASREAAEPPCEAVSPPRTRGAQRRAWPVRIAWERSSHEQCERAISPRAYGRFAPVSRHCRPQRGRSRSKDLRSFVMTRERSSLEPRTASRGTGTDEGFLAGFNHLESLSEHYHSGCEHPAAFSHDDIPAPSRCDRCLFLNRFDLAGSQ</sequence>
<evidence type="ECO:0000313" key="2">
    <source>
        <dbReference type="EMBL" id="ACV11167.1"/>
    </source>
</evidence>
<reference evidence="2 3" key="1">
    <citation type="journal article" date="2009" name="Stand. Genomic Sci.">
        <title>Complete genome sequence of Halorhabdus utahensis type strain (AX-2).</title>
        <authorList>
            <person name="Anderson I."/>
            <person name="Tindall B.J."/>
            <person name="Pomrenke H."/>
            <person name="Goker M."/>
            <person name="Lapidus A."/>
            <person name="Nolan M."/>
            <person name="Copeland A."/>
            <person name="Glavina Del Rio T."/>
            <person name="Chen F."/>
            <person name="Tice H."/>
            <person name="Cheng J.F."/>
            <person name="Lucas S."/>
            <person name="Chertkov O."/>
            <person name="Bruce D."/>
            <person name="Brettin T."/>
            <person name="Detter J.C."/>
            <person name="Han C."/>
            <person name="Goodwin L."/>
            <person name="Land M."/>
            <person name="Hauser L."/>
            <person name="Chang Y.J."/>
            <person name="Jeffries C.D."/>
            <person name="Pitluck S."/>
            <person name="Pati A."/>
            <person name="Mavromatis K."/>
            <person name="Ivanova N."/>
            <person name="Ovchinnikova G."/>
            <person name="Chen A."/>
            <person name="Palaniappan K."/>
            <person name="Chain P."/>
            <person name="Rohde M."/>
            <person name="Bristow J."/>
            <person name="Eisen J.A."/>
            <person name="Markowitz V."/>
            <person name="Hugenholtz P."/>
            <person name="Kyrpides N.C."/>
            <person name="Klenk H.P."/>
        </authorList>
    </citation>
    <scope>NUCLEOTIDE SEQUENCE [LARGE SCALE GENOMIC DNA]</scope>
    <source>
        <strain evidence="3">DSM 12940 / JCM 11049 / AX-2</strain>
    </source>
</reference>
<keyword evidence="3" id="KW-1185">Reference proteome</keyword>
<accession>C7NV83</accession>
<proteinExistence type="predicted"/>
<protein>
    <submittedName>
        <fullName evidence="2">Uncharacterized protein</fullName>
    </submittedName>
</protein>
<gene>
    <name evidence="2" type="ordered locus">Huta_0984</name>
</gene>
<organism evidence="2 3">
    <name type="scientific">Halorhabdus utahensis (strain DSM 12940 / JCM 11049 / AX-2)</name>
    <dbReference type="NCBI Taxonomy" id="519442"/>
    <lineage>
        <taxon>Archaea</taxon>
        <taxon>Methanobacteriati</taxon>
        <taxon>Methanobacteriota</taxon>
        <taxon>Stenosarchaea group</taxon>
        <taxon>Halobacteria</taxon>
        <taxon>Halobacteriales</taxon>
        <taxon>Haloarculaceae</taxon>
        <taxon>Halorhabdus</taxon>
    </lineage>
</organism>
<feature type="region of interest" description="Disordered" evidence="1">
    <location>
        <begin position="120"/>
        <end position="159"/>
    </location>
</feature>
<dbReference type="STRING" id="519442.Huta_0984"/>
<name>C7NV83_HALUD</name>
<feature type="compositionally biased region" description="Basic residues" evidence="1">
    <location>
        <begin position="121"/>
        <end position="130"/>
    </location>
</feature>
<dbReference type="EMBL" id="CP001687">
    <property type="protein sequence ID" value="ACV11167.1"/>
    <property type="molecule type" value="Genomic_DNA"/>
</dbReference>
<evidence type="ECO:0000256" key="1">
    <source>
        <dbReference type="SAM" id="MobiDB-lite"/>
    </source>
</evidence>
<dbReference type="HOGENOM" id="CLU_1297470_0_0_2"/>